<reference evidence="1 2" key="1">
    <citation type="submission" date="2019-05" db="EMBL/GenBank/DDBJ databases">
        <title>Another draft genome of Portunus trituberculatus and its Hox gene families provides insights of decapod evolution.</title>
        <authorList>
            <person name="Jeong J.-H."/>
            <person name="Song I."/>
            <person name="Kim S."/>
            <person name="Choi T."/>
            <person name="Kim D."/>
            <person name="Ryu S."/>
            <person name="Kim W."/>
        </authorList>
    </citation>
    <scope>NUCLEOTIDE SEQUENCE [LARGE SCALE GENOMIC DNA]</scope>
    <source>
        <tissue evidence="1">Muscle</tissue>
    </source>
</reference>
<name>A0A5B7GEI4_PORTR</name>
<sequence length="75" mass="8347">MFLPAREPTPFRLKQLVEDMYWSMTDRTDWSKPFTLGLESLTDDDASQENSPLLGGEAIPTGCFYSVTERGAAAS</sequence>
<evidence type="ECO:0000313" key="2">
    <source>
        <dbReference type="Proteomes" id="UP000324222"/>
    </source>
</evidence>
<dbReference type="Proteomes" id="UP000324222">
    <property type="component" value="Unassembled WGS sequence"/>
</dbReference>
<evidence type="ECO:0000313" key="1">
    <source>
        <dbReference type="EMBL" id="MPC55733.1"/>
    </source>
</evidence>
<accession>A0A5B7GEI4</accession>
<comment type="caution">
    <text evidence="1">The sequence shown here is derived from an EMBL/GenBank/DDBJ whole genome shotgun (WGS) entry which is preliminary data.</text>
</comment>
<proteinExistence type="predicted"/>
<gene>
    <name evidence="1" type="ORF">E2C01_049678</name>
</gene>
<dbReference type="EMBL" id="VSRR010013399">
    <property type="protein sequence ID" value="MPC55733.1"/>
    <property type="molecule type" value="Genomic_DNA"/>
</dbReference>
<organism evidence="1 2">
    <name type="scientific">Portunus trituberculatus</name>
    <name type="common">Swimming crab</name>
    <name type="synonym">Neptunus trituberculatus</name>
    <dbReference type="NCBI Taxonomy" id="210409"/>
    <lineage>
        <taxon>Eukaryota</taxon>
        <taxon>Metazoa</taxon>
        <taxon>Ecdysozoa</taxon>
        <taxon>Arthropoda</taxon>
        <taxon>Crustacea</taxon>
        <taxon>Multicrustacea</taxon>
        <taxon>Malacostraca</taxon>
        <taxon>Eumalacostraca</taxon>
        <taxon>Eucarida</taxon>
        <taxon>Decapoda</taxon>
        <taxon>Pleocyemata</taxon>
        <taxon>Brachyura</taxon>
        <taxon>Eubrachyura</taxon>
        <taxon>Portunoidea</taxon>
        <taxon>Portunidae</taxon>
        <taxon>Portuninae</taxon>
        <taxon>Portunus</taxon>
    </lineage>
</organism>
<keyword evidence="2" id="KW-1185">Reference proteome</keyword>
<protein>
    <submittedName>
        <fullName evidence="1">Uncharacterized protein</fullName>
    </submittedName>
</protein>
<dbReference type="AlphaFoldDB" id="A0A5B7GEI4"/>